<evidence type="ECO:0000313" key="2">
    <source>
        <dbReference type="EMBL" id="CAI9287324.1"/>
    </source>
</evidence>
<feature type="region of interest" description="Disordered" evidence="1">
    <location>
        <begin position="1"/>
        <end position="20"/>
    </location>
</feature>
<keyword evidence="3" id="KW-1185">Reference proteome</keyword>
<name>A0AA35Z7E6_LACSI</name>
<evidence type="ECO:0000313" key="3">
    <source>
        <dbReference type="Proteomes" id="UP001177003"/>
    </source>
</evidence>
<gene>
    <name evidence="2" type="ORF">LSALG_LOCUS26689</name>
</gene>
<dbReference type="Proteomes" id="UP001177003">
    <property type="component" value="Chromosome 5"/>
</dbReference>
<evidence type="ECO:0000256" key="1">
    <source>
        <dbReference type="SAM" id="MobiDB-lite"/>
    </source>
</evidence>
<proteinExistence type="predicted"/>
<protein>
    <submittedName>
        <fullName evidence="2">Uncharacterized protein</fullName>
    </submittedName>
</protein>
<accession>A0AA35Z7E6</accession>
<organism evidence="2 3">
    <name type="scientific">Lactuca saligna</name>
    <name type="common">Willowleaf lettuce</name>
    <dbReference type="NCBI Taxonomy" id="75948"/>
    <lineage>
        <taxon>Eukaryota</taxon>
        <taxon>Viridiplantae</taxon>
        <taxon>Streptophyta</taxon>
        <taxon>Embryophyta</taxon>
        <taxon>Tracheophyta</taxon>
        <taxon>Spermatophyta</taxon>
        <taxon>Magnoliopsida</taxon>
        <taxon>eudicotyledons</taxon>
        <taxon>Gunneridae</taxon>
        <taxon>Pentapetalae</taxon>
        <taxon>asterids</taxon>
        <taxon>campanulids</taxon>
        <taxon>Asterales</taxon>
        <taxon>Asteraceae</taxon>
        <taxon>Cichorioideae</taxon>
        <taxon>Cichorieae</taxon>
        <taxon>Lactucinae</taxon>
        <taxon>Lactuca</taxon>
    </lineage>
</organism>
<sequence>MMTKTTRSKGEARGSSDGSWRRGAALVAPSLVLSSFSSNISQRWRQREIDRRNTTGKGCLAVAIRPGRKRDEKEKGRRPFLTARGSLTSDGRCFQIENGEGMRIASTMIFRDVVDGVSRLEKKTWGVLPLCSLKKATQLRCVLGSNQTQKKE</sequence>
<dbReference type="AlphaFoldDB" id="A0AA35Z7E6"/>
<dbReference type="EMBL" id="OX465081">
    <property type="protein sequence ID" value="CAI9287324.1"/>
    <property type="molecule type" value="Genomic_DNA"/>
</dbReference>
<reference evidence="2" key="1">
    <citation type="submission" date="2023-04" db="EMBL/GenBank/DDBJ databases">
        <authorList>
            <person name="Vijverberg K."/>
            <person name="Xiong W."/>
            <person name="Schranz E."/>
        </authorList>
    </citation>
    <scope>NUCLEOTIDE SEQUENCE</scope>
</reference>